<accession>A0A1A6C222</accession>
<dbReference type="Proteomes" id="UP000029273">
    <property type="component" value="Unassembled WGS sequence"/>
</dbReference>
<dbReference type="OrthoDB" id="9785015at2"/>
<comment type="caution">
    <text evidence="3">The sequence shown here is derived from an EMBL/GenBank/DDBJ whole genome shotgun (WGS) entry which is preliminary data.</text>
</comment>
<dbReference type="InterPro" id="IPR050682">
    <property type="entry name" value="ModA/WtpA"/>
</dbReference>
<comment type="similarity">
    <text evidence="1">Belongs to the bacterial solute-binding protein 1 family. WtpA subfamily.</text>
</comment>
<evidence type="ECO:0000256" key="2">
    <source>
        <dbReference type="SAM" id="SignalP"/>
    </source>
</evidence>
<proteinExistence type="inferred from homology"/>
<protein>
    <submittedName>
        <fullName evidence="3">ABC transporter substrate-binding protein</fullName>
    </submittedName>
</protein>
<organism evidence="3 4">
    <name type="scientific">Acidihalobacter prosperus</name>
    <dbReference type="NCBI Taxonomy" id="160660"/>
    <lineage>
        <taxon>Bacteria</taxon>
        <taxon>Pseudomonadati</taxon>
        <taxon>Pseudomonadota</taxon>
        <taxon>Gammaproteobacteria</taxon>
        <taxon>Chromatiales</taxon>
        <taxon>Ectothiorhodospiraceae</taxon>
        <taxon>Acidihalobacter</taxon>
    </lineage>
</organism>
<sequence length="302" mass="32936">MRLPLIVLPLALLLAAASAHAAPKLTVAYAGSMGVVMDRHISPAFEHAREAQVRGIGQGAWALARLIAAGRLRPDVFVSVTPGPMRLLIEKGLVRRAIPVASTQMAIAYSPKSRFAAAFARAAKGDIPWYQVLESPGLRLGRTDPATDPQGRNVILSFQLAARYYHRPALVQRILGPLRNPRQIFTEASLLSRLESGQIDAVVGYLSAMRSHHLPYISLPDQINLGEPAYQHDGYDRAGFRIDTGGKSVEVKPQPLVFYAAVLDKARHPDLARAFVNFLRSRPAQALFRETGYSPPSGKPLS</sequence>
<gene>
    <name evidence="3" type="ORF">Thpro_022866</name>
</gene>
<dbReference type="Pfam" id="PF13531">
    <property type="entry name" value="SBP_bac_11"/>
    <property type="match status" value="1"/>
</dbReference>
<dbReference type="PANTHER" id="PTHR30632:SF16">
    <property type="entry name" value="MOLYBDATE_TUNGSTATE-BINDING PROTEIN WTPA"/>
    <property type="match status" value="1"/>
</dbReference>
<dbReference type="PANTHER" id="PTHR30632">
    <property type="entry name" value="MOLYBDATE-BINDING PERIPLASMIC PROTEIN"/>
    <property type="match status" value="1"/>
</dbReference>
<keyword evidence="4" id="KW-1185">Reference proteome</keyword>
<keyword evidence="2" id="KW-0732">Signal</keyword>
<evidence type="ECO:0000313" key="4">
    <source>
        <dbReference type="Proteomes" id="UP000029273"/>
    </source>
</evidence>
<dbReference type="RefSeq" id="WP_038092845.1">
    <property type="nucleotide sequence ID" value="NZ_JQSG02000006.1"/>
</dbReference>
<name>A0A1A6C222_9GAMM</name>
<evidence type="ECO:0000313" key="3">
    <source>
        <dbReference type="EMBL" id="OBS08616.1"/>
    </source>
</evidence>
<dbReference type="EMBL" id="JQSG02000006">
    <property type="protein sequence ID" value="OBS08616.1"/>
    <property type="molecule type" value="Genomic_DNA"/>
</dbReference>
<dbReference type="Gene3D" id="3.40.190.10">
    <property type="entry name" value="Periplasmic binding protein-like II"/>
    <property type="match status" value="3"/>
</dbReference>
<dbReference type="STRING" id="160660.BJI67_12165"/>
<dbReference type="GO" id="GO:0015689">
    <property type="term" value="P:molybdate ion transport"/>
    <property type="evidence" value="ECO:0007669"/>
    <property type="project" value="TreeGrafter"/>
</dbReference>
<dbReference type="GO" id="GO:0030973">
    <property type="term" value="F:molybdate ion binding"/>
    <property type="evidence" value="ECO:0007669"/>
    <property type="project" value="TreeGrafter"/>
</dbReference>
<reference evidence="3 4" key="1">
    <citation type="journal article" date="2014" name="Genome Announc.">
        <title>Draft Genome Sequence of the Iron-Oxidizing, Acidophilic, and Halotolerant 'Thiobacillus prosperus' Type Strain DSM 5130.</title>
        <authorList>
            <person name="Ossandon F.J."/>
            <person name="Cardenas J.P."/>
            <person name="Corbett M."/>
            <person name="Quatrini R."/>
            <person name="Holmes D.S."/>
            <person name="Watkin E."/>
        </authorList>
    </citation>
    <scope>NUCLEOTIDE SEQUENCE [LARGE SCALE GENOMIC DNA]</scope>
    <source>
        <strain evidence="3 4">DSM 5130</strain>
    </source>
</reference>
<evidence type="ECO:0000256" key="1">
    <source>
        <dbReference type="ARBA" id="ARBA00009438"/>
    </source>
</evidence>
<dbReference type="CDD" id="cd13540">
    <property type="entry name" value="PBP2_ModA_WtpA"/>
    <property type="match status" value="1"/>
</dbReference>
<dbReference type="SUPFAM" id="SSF53850">
    <property type="entry name" value="Periplasmic binding protein-like II"/>
    <property type="match status" value="1"/>
</dbReference>
<feature type="signal peptide" evidence="2">
    <location>
        <begin position="1"/>
        <end position="21"/>
    </location>
</feature>
<dbReference type="AlphaFoldDB" id="A0A1A6C222"/>
<feature type="chain" id="PRO_5008509285" evidence="2">
    <location>
        <begin position="22"/>
        <end position="302"/>
    </location>
</feature>